<dbReference type="Pfam" id="PF02597">
    <property type="entry name" value="ThiS"/>
    <property type="match status" value="1"/>
</dbReference>
<dbReference type="InterPro" id="IPR010035">
    <property type="entry name" value="Thi_S"/>
</dbReference>
<dbReference type="RefSeq" id="WP_133769535.1">
    <property type="nucleotide sequence ID" value="NZ_SNZR01000011.1"/>
</dbReference>
<dbReference type="CDD" id="cd00565">
    <property type="entry name" value="Ubl_ThiS"/>
    <property type="match status" value="1"/>
</dbReference>
<name>A0A4R7CC11_9HYPH</name>
<dbReference type="Proteomes" id="UP000295122">
    <property type="component" value="Unassembled WGS sequence"/>
</dbReference>
<dbReference type="PANTHER" id="PTHR34472:SF1">
    <property type="entry name" value="SULFUR CARRIER PROTEIN THIS"/>
    <property type="match status" value="1"/>
</dbReference>
<dbReference type="OrthoDB" id="197113at2"/>
<evidence type="ECO:0000313" key="1">
    <source>
        <dbReference type="EMBL" id="TDR94666.1"/>
    </source>
</evidence>
<dbReference type="SUPFAM" id="SSF54285">
    <property type="entry name" value="MoaD/ThiS"/>
    <property type="match status" value="1"/>
</dbReference>
<dbReference type="Gene3D" id="3.10.20.30">
    <property type="match status" value="1"/>
</dbReference>
<reference evidence="1 2" key="1">
    <citation type="submission" date="2019-03" db="EMBL/GenBank/DDBJ databases">
        <title>Genomic Encyclopedia of Type Strains, Phase IV (KMG-IV): sequencing the most valuable type-strain genomes for metagenomic binning, comparative biology and taxonomic classification.</title>
        <authorList>
            <person name="Goeker M."/>
        </authorList>
    </citation>
    <scope>NUCLEOTIDE SEQUENCE [LARGE SCALE GENOMIC DNA]</scope>
    <source>
        <strain evidence="1 2">DSM 25903</strain>
    </source>
</reference>
<accession>A0A4R7CC11</accession>
<dbReference type="InterPro" id="IPR016155">
    <property type="entry name" value="Mopterin_synth/thiamin_S_b"/>
</dbReference>
<evidence type="ECO:0000313" key="2">
    <source>
        <dbReference type="Proteomes" id="UP000295122"/>
    </source>
</evidence>
<protein>
    <submittedName>
        <fullName evidence="1">Sulfur carrier protein ThiS</fullName>
    </submittedName>
</protein>
<dbReference type="InterPro" id="IPR012675">
    <property type="entry name" value="Beta-grasp_dom_sf"/>
</dbReference>
<organism evidence="1 2">
    <name type="scientific">Enterovirga rhinocerotis</name>
    <dbReference type="NCBI Taxonomy" id="1339210"/>
    <lineage>
        <taxon>Bacteria</taxon>
        <taxon>Pseudomonadati</taxon>
        <taxon>Pseudomonadota</taxon>
        <taxon>Alphaproteobacteria</taxon>
        <taxon>Hyphomicrobiales</taxon>
        <taxon>Methylobacteriaceae</taxon>
        <taxon>Enterovirga</taxon>
    </lineage>
</organism>
<dbReference type="InterPro" id="IPR003749">
    <property type="entry name" value="ThiS/MoaD-like"/>
</dbReference>
<gene>
    <name evidence="1" type="ORF">EV668_1954</name>
</gene>
<dbReference type="NCBIfam" id="TIGR01683">
    <property type="entry name" value="thiS"/>
    <property type="match status" value="1"/>
</dbReference>
<dbReference type="EMBL" id="SNZR01000011">
    <property type="protein sequence ID" value="TDR94666.1"/>
    <property type="molecule type" value="Genomic_DNA"/>
</dbReference>
<keyword evidence="2" id="KW-1185">Reference proteome</keyword>
<dbReference type="PANTHER" id="PTHR34472">
    <property type="entry name" value="SULFUR CARRIER PROTEIN THIS"/>
    <property type="match status" value="1"/>
</dbReference>
<proteinExistence type="predicted"/>
<dbReference type="AlphaFoldDB" id="A0A4R7CC11"/>
<sequence length="65" mass="7215">MELIVNGERKQVGATRIPALLDELGYEGSFFAVAVNREVVRRARWSDVELNDGDEVEVVTPRQGG</sequence>
<comment type="caution">
    <text evidence="1">The sequence shown here is derived from an EMBL/GenBank/DDBJ whole genome shotgun (WGS) entry which is preliminary data.</text>
</comment>